<keyword evidence="5" id="KW-1185">Reference proteome</keyword>
<dbReference type="InterPro" id="IPR036770">
    <property type="entry name" value="Ankyrin_rpt-contain_sf"/>
</dbReference>
<evidence type="ECO:0000256" key="3">
    <source>
        <dbReference type="PROSITE-ProRule" id="PRU00023"/>
    </source>
</evidence>
<dbReference type="PANTHER" id="PTHR24173:SF74">
    <property type="entry name" value="ANKYRIN REPEAT DOMAIN-CONTAINING PROTEIN 16"/>
    <property type="match status" value="1"/>
</dbReference>
<dbReference type="InterPro" id="IPR002110">
    <property type="entry name" value="Ankyrin_rpt"/>
</dbReference>
<evidence type="ECO:0000313" key="5">
    <source>
        <dbReference type="Proteomes" id="UP000601223"/>
    </source>
</evidence>
<dbReference type="RefSeq" id="WP_203743845.1">
    <property type="nucleotide sequence ID" value="NZ_BONF01000009.1"/>
</dbReference>
<proteinExistence type="predicted"/>
<keyword evidence="2 3" id="KW-0040">ANK repeat</keyword>
<dbReference type="AlphaFoldDB" id="A0A8J3J8V9"/>
<feature type="repeat" description="ANK" evidence="3">
    <location>
        <begin position="354"/>
        <end position="386"/>
    </location>
</feature>
<protein>
    <recommendedName>
        <fullName evidence="6">Ankyrin repeat domain-containing protein</fullName>
    </recommendedName>
</protein>
<dbReference type="PROSITE" id="PS50088">
    <property type="entry name" value="ANK_REPEAT"/>
    <property type="match status" value="1"/>
</dbReference>
<dbReference type="SUPFAM" id="SSF48403">
    <property type="entry name" value="Ankyrin repeat"/>
    <property type="match status" value="1"/>
</dbReference>
<organism evidence="4 5">
    <name type="scientific">Catellatospora bangladeshensis</name>
    <dbReference type="NCBI Taxonomy" id="310355"/>
    <lineage>
        <taxon>Bacteria</taxon>
        <taxon>Bacillati</taxon>
        <taxon>Actinomycetota</taxon>
        <taxon>Actinomycetes</taxon>
        <taxon>Micromonosporales</taxon>
        <taxon>Micromonosporaceae</taxon>
        <taxon>Catellatospora</taxon>
    </lineage>
</organism>
<sequence length="411" mass="45276">MADQRREHLIRLPLHHPAPDVVAECTRLRQAGDWAGACRAAGLTPSLDLTEVRAEYGLTAAEQIAADLRRLAPDLLRVFLPSDHLHRYHWGRVLVLTRRVHVHRPRGADFRREPQRLIELLDGPLLVITGPASPDERRGLHLGVTDASRLPNYWTPLPLWCWDAEAVAERRAAYESRDLETLGDAACLESGLTSAHDLHPLVFGAVRPGQEQRPGPVRFDLPEVMVRCTGRWHRMRVGDGRLAALDHTPQEIQRELTLGALGGPVQGCAAALRAWQTGHGRLPKRLRWQRTDLYRAARHGRADVVIALLDAGFDPAVAEGSGGTLLHTLSHLDHELLLPRLLAAGLPVNGADKEGGTPLHHAEEADARELVAALLAAGADPDVRDRYGRLPAKLRPALRYDAVAKIRTPLG</sequence>
<reference evidence="4 5" key="1">
    <citation type="submission" date="2021-01" db="EMBL/GenBank/DDBJ databases">
        <title>Whole genome shotgun sequence of Catellatospora bangladeshensis NBRC 107357.</title>
        <authorList>
            <person name="Komaki H."/>
            <person name="Tamura T."/>
        </authorList>
    </citation>
    <scope>NUCLEOTIDE SEQUENCE [LARGE SCALE GENOMIC DNA]</scope>
    <source>
        <strain evidence="4 5">NBRC 107357</strain>
    </source>
</reference>
<evidence type="ECO:0000256" key="1">
    <source>
        <dbReference type="ARBA" id="ARBA00022737"/>
    </source>
</evidence>
<gene>
    <name evidence="4" type="ORF">Cba03nite_17210</name>
</gene>
<dbReference type="PANTHER" id="PTHR24173">
    <property type="entry name" value="ANKYRIN REPEAT CONTAINING"/>
    <property type="match status" value="1"/>
</dbReference>
<dbReference type="Gene3D" id="1.25.40.20">
    <property type="entry name" value="Ankyrin repeat-containing domain"/>
    <property type="match status" value="1"/>
</dbReference>
<dbReference type="SMART" id="SM00248">
    <property type="entry name" value="ANK"/>
    <property type="match status" value="2"/>
</dbReference>
<dbReference type="PROSITE" id="PS50297">
    <property type="entry name" value="ANK_REP_REGION"/>
    <property type="match status" value="1"/>
</dbReference>
<evidence type="ECO:0000256" key="2">
    <source>
        <dbReference type="ARBA" id="ARBA00023043"/>
    </source>
</evidence>
<dbReference type="Proteomes" id="UP000601223">
    <property type="component" value="Unassembled WGS sequence"/>
</dbReference>
<comment type="caution">
    <text evidence="4">The sequence shown here is derived from an EMBL/GenBank/DDBJ whole genome shotgun (WGS) entry which is preliminary data.</text>
</comment>
<dbReference type="EMBL" id="BONF01000009">
    <property type="protein sequence ID" value="GIF80372.1"/>
    <property type="molecule type" value="Genomic_DNA"/>
</dbReference>
<accession>A0A8J3J8V9</accession>
<keyword evidence="1" id="KW-0677">Repeat</keyword>
<name>A0A8J3J8V9_9ACTN</name>
<evidence type="ECO:0008006" key="6">
    <source>
        <dbReference type="Google" id="ProtNLM"/>
    </source>
</evidence>
<evidence type="ECO:0000313" key="4">
    <source>
        <dbReference type="EMBL" id="GIF80372.1"/>
    </source>
</evidence>
<dbReference type="Pfam" id="PF12796">
    <property type="entry name" value="Ank_2"/>
    <property type="match status" value="1"/>
</dbReference>